<dbReference type="Ensembl" id="ENSKMAT00000000572.1">
    <property type="protein sequence ID" value="ENSKMAP00000000543.1"/>
    <property type="gene ID" value="ENSKMAG00000000458.1"/>
</dbReference>
<reference evidence="1" key="1">
    <citation type="submission" date="2025-08" db="UniProtKB">
        <authorList>
            <consortium name="Ensembl"/>
        </authorList>
    </citation>
    <scope>IDENTIFICATION</scope>
</reference>
<keyword evidence="2" id="KW-1185">Reference proteome</keyword>
<evidence type="ECO:0000313" key="2">
    <source>
        <dbReference type="Proteomes" id="UP000264800"/>
    </source>
</evidence>
<name>A0A3Q2ZAR2_KRYMA</name>
<dbReference type="Proteomes" id="UP000264800">
    <property type="component" value="Unplaced"/>
</dbReference>
<proteinExistence type="predicted"/>
<evidence type="ECO:0000313" key="1">
    <source>
        <dbReference type="Ensembl" id="ENSKMAP00000000543.1"/>
    </source>
</evidence>
<protein>
    <submittedName>
        <fullName evidence="1">Uncharacterized protein</fullName>
    </submittedName>
</protein>
<dbReference type="AlphaFoldDB" id="A0A3Q2ZAR2"/>
<sequence length="85" mass="9702">MSCMNKPKLGFLLMSRSHKKLNCSNTEILHFECRANLKTLGRARSHDTAQGLCAGAGTVRLHHCWRAHPRAVTSQWGCWWKNKRA</sequence>
<organism evidence="1 2">
    <name type="scientific">Kryptolebias marmoratus</name>
    <name type="common">Mangrove killifish</name>
    <name type="synonym">Rivulus marmoratus</name>
    <dbReference type="NCBI Taxonomy" id="37003"/>
    <lineage>
        <taxon>Eukaryota</taxon>
        <taxon>Metazoa</taxon>
        <taxon>Chordata</taxon>
        <taxon>Craniata</taxon>
        <taxon>Vertebrata</taxon>
        <taxon>Euteleostomi</taxon>
        <taxon>Actinopterygii</taxon>
        <taxon>Neopterygii</taxon>
        <taxon>Teleostei</taxon>
        <taxon>Neoteleostei</taxon>
        <taxon>Acanthomorphata</taxon>
        <taxon>Ovalentaria</taxon>
        <taxon>Atherinomorphae</taxon>
        <taxon>Cyprinodontiformes</taxon>
        <taxon>Rivulidae</taxon>
        <taxon>Kryptolebias</taxon>
    </lineage>
</organism>
<reference evidence="1" key="2">
    <citation type="submission" date="2025-09" db="UniProtKB">
        <authorList>
            <consortium name="Ensembl"/>
        </authorList>
    </citation>
    <scope>IDENTIFICATION</scope>
</reference>
<accession>A0A3Q2ZAR2</accession>